<evidence type="ECO:0000313" key="4">
    <source>
        <dbReference type="Proteomes" id="UP000253551"/>
    </source>
</evidence>
<proteinExistence type="predicted"/>
<dbReference type="InterPro" id="IPR038507">
    <property type="entry name" value="YcnI-like_sf"/>
</dbReference>
<keyword evidence="1" id="KW-0732">Signal</keyword>
<dbReference type="AlphaFoldDB" id="A0A367IJA0"/>
<sequence>MPVLFSKLPIVCMALLLDLVSAHPGKNLSTAFHVPHGCSGSSTISVTAVVPENIATISAGAVSNWTLSIGYRDTSNSSISSFTWSGGYLQANDALDFPIALSAPNVDLSSNSNVTYYFPFTQVCENSTVNWTDIPSSGVDSETLKHPAPTLVLVKNATEASKDSTAINQSSDAHSSDAYSLGLGSFPLIVTISALAMLL</sequence>
<evidence type="ECO:0000259" key="2">
    <source>
        <dbReference type="Pfam" id="PF07987"/>
    </source>
</evidence>
<feature type="chain" id="PRO_5016950970" description="YncI copper-binding domain-containing protein" evidence="1">
    <location>
        <begin position="23"/>
        <end position="199"/>
    </location>
</feature>
<dbReference type="OrthoDB" id="4234at2759"/>
<dbReference type="Gene3D" id="2.60.40.2230">
    <property type="entry name" value="Uncharacterised protein YcnI-like PF07987, DUF1775"/>
    <property type="match status" value="1"/>
</dbReference>
<feature type="domain" description="YncI copper-binding" evidence="2">
    <location>
        <begin position="21"/>
        <end position="153"/>
    </location>
</feature>
<name>A0A367IJA0_RHIST</name>
<gene>
    <name evidence="3" type="ORF">CU098_004744</name>
</gene>
<comment type="caution">
    <text evidence="3">The sequence shown here is derived from an EMBL/GenBank/DDBJ whole genome shotgun (WGS) entry which is preliminary data.</text>
</comment>
<dbReference type="InterPro" id="IPR012533">
    <property type="entry name" value="YcnI-copper_dom"/>
</dbReference>
<organism evidence="3 4">
    <name type="scientific">Rhizopus stolonifer</name>
    <name type="common">Rhizopus nigricans</name>
    <dbReference type="NCBI Taxonomy" id="4846"/>
    <lineage>
        <taxon>Eukaryota</taxon>
        <taxon>Fungi</taxon>
        <taxon>Fungi incertae sedis</taxon>
        <taxon>Mucoromycota</taxon>
        <taxon>Mucoromycotina</taxon>
        <taxon>Mucoromycetes</taxon>
        <taxon>Mucorales</taxon>
        <taxon>Mucorineae</taxon>
        <taxon>Rhizopodaceae</taxon>
        <taxon>Rhizopus</taxon>
    </lineage>
</organism>
<evidence type="ECO:0000313" key="3">
    <source>
        <dbReference type="EMBL" id="RCH77743.1"/>
    </source>
</evidence>
<dbReference type="Pfam" id="PF07987">
    <property type="entry name" value="DUF1775"/>
    <property type="match status" value="1"/>
</dbReference>
<feature type="signal peptide" evidence="1">
    <location>
        <begin position="1"/>
        <end position="22"/>
    </location>
</feature>
<dbReference type="Proteomes" id="UP000253551">
    <property type="component" value="Unassembled WGS sequence"/>
</dbReference>
<dbReference type="EMBL" id="PJQM01007770">
    <property type="protein sequence ID" value="RCH77743.1"/>
    <property type="molecule type" value="Genomic_DNA"/>
</dbReference>
<protein>
    <recommendedName>
        <fullName evidence="2">YncI copper-binding domain-containing protein</fullName>
    </recommendedName>
</protein>
<keyword evidence="4" id="KW-1185">Reference proteome</keyword>
<accession>A0A367IJA0</accession>
<dbReference type="STRING" id="4846.A0A367IJA0"/>
<evidence type="ECO:0000256" key="1">
    <source>
        <dbReference type="SAM" id="SignalP"/>
    </source>
</evidence>
<reference evidence="3 4" key="1">
    <citation type="journal article" date="2018" name="G3 (Bethesda)">
        <title>Phylogenetic and Phylogenomic Definition of Rhizopus Species.</title>
        <authorList>
            <person name="Gryganskyi A.P."/>
            <person name="Golan J."/>
            <person name="Dolatabadi S."/>
            <person name="Mondo S."/>
            <person name="Robb S."/>
            <person name="Idnurm A."/>
            <person name="Muszewska A."/>
            <person name="Steczkiewicz K."/>
            <person name="Masonjones S."/>
            <person name="Liao H.L."/>
            <person name="Gajdeczka M.T."/>
            <person name="Anike F."/>
            <person name="Vuek A."/>
            <person name="Anishchenko I.M."/>
            <person name="Voigt K."/>
            <person name="de Hoog G.S."/>
            <person name="Smith M.E."/>
            <person name="Heitman J."/>
            <person name="Vilgalys R."/>
            <person name="Stajich J.E."/>
        </authorList>
    </citation>
    <scope>NUCLEOTIDE SEQUENCE [LARGE SCALE GENOMIC DNA]</scope>
    <source>
        <strain evidence="3 4">LSU 92-RS-03</strain>
    </source>
</reference>